<evidence type="ECO:0000313" key="5">
    <source>
        <dbReference type="EMBL" id="MBB6005253.1"/>
    </source>
</evidence>
<evidence type="ECO:0000313" key="6">
    <source>
        <dbReference type="Proteomes" id="UP000524404"/>
    </source>
</evidence>
<dbReference type="SUPFAM" id="SSF54593">
    <property type="entry name" value="Glyoxalase/Bleomycin resistance protein/Dihydroxybiphenyl dioxygenase"/>
    <property type="match status" value="1"/>
</dbReference>
<proteinExistence type="inferred from homology"/>
<sequence>MKIEKTIPLLRIFDVDKAKEFYIDWLGFKEDWSHQFEENMPYYIQISREELTFHLTEHVGDCSPAAKVFINCIDIDSFFQELQAKPYKYYRPSLEEAFWNARFINLIDPFGNKLVFNEYHKS</sequence>
<dbReference type="InterPro" id="IPR029068">
    <property type="entry name" value="Glyas_Bleomycin-R_OHBP_Dase"/>
</dbReference>
<dbReference type="Gene3D" id="3.10.180.10">
    <property type="entry name" value="2,3-Dihydroxybiphenyl 1,2-Dioxygenase, domain 1"/>
    <property type="match status" value="1"/>
</dbReference>
<gene>
    <name evidence="5" type="ORF">HNP25_003925</name>
</gene>
<dbReference type="Pfam" id="PF19581">
    <property type="entry name" value="Glyoxalase_7"/>
    <property type="match status" value="1"/>
</dbReference>
<dbReference type="PROSITE" id="PS51819">
    <property type="entry name" value="VOC"/>
    <property type="match status" value="1"/>
</dbReference>
<name>A0A841EW09_9BACT</name>
<dbReference type="EMBL" id="JACHKT010000039">
    <property type="protein sequence ID" value="MBB6005253.1"/>
    <property type="molecule type" value="Genomic_DNA"/>
</dbReference>
<evidence type="ECO:0000259" key="4">
    <source>
        <dbReference type="PROSITE" id="PS51819"/>
    </source>
</evidence>
<dbReference type="InterPro" id="IPR037523">
    <property type="entry name" value="VOC_core"/>
</dbReference>
<evidence type="ECO:0000256" key="2">
    <source>
        <dbReference type="ARBA" id="ARBA00021572"/>
    </source>
</evidence>
<protein>
    <recommendedName>
        <fullName evidence="2">Bleomycin resistance protein</fullName>
    </recommendedName>
</protein>
<evidence type="ECO:0000256" key="1">
    <source>
        <dbReference type="ARBA" id="ARBA00011051"/>
    </source>
</evidence>
<organism evidence="5 6">
    <name type="scientific">Arcicella rosea</name>
    <dbReference type="NCBI Taxonomy" id="502909"/>
    <lineage>
        <taxon>Bacteria</taxon>
        <taxon>Pseudomonadati</taxon>
        <taxon>Bacteroidota</taxon>
        <taxon>Cytophagia</taxon>
        <taxon>Cytophagales</taxon>
        <taxon>Flectobacillaceae</taxon>
        <taxon>Arcicella</taxon>
    </lineage>
</organism>
<dbReference type="AlphaFoldDB" id="A0A841EW09"/>
<dbReference type="Proteomes" id="UP000524404">
    <property type="component" value="Unassembled WGS sequence"/>
</dbReference>
<dbReference type="GO" id="GO:0046677">
    <property type="term" value="P:response to antibiotic"/>
    <property type="evidence" value="ECO:0007669"/>
    <property type="project" value="UniProtKB-KW"/>
</dbReference>
<comment type="caution">
    <text evidence="5">The sequence shown here is derived from an EMBL/GenBank/DDBJ whole genome shotgun (WGS) entry which is preliminary data.</text>
</comment>
<accession>A0A841EW09</accession>
<feature type="domain" description="VOC" evidence="4">
    <location>
        <begin position="2"/>
        <end position="119"/>
    </location>
</feature>
<evidence type="ECO:0000256" key="3">
    <source>
        <dbReference type="ARBA" id="ARBA00023251"/>
    </source>
</evidence>
<dbReference type="InterPro" id="IPR000335">
    <property type="entry name" value="Bleomycin-R"/>
</dbReference>
<reference evidence="5 6" key="1">
    <citation type="submission" date="2020-08" db="EMBL/GenBank/DDBJ databases">
        <title>Functional genomics of gut bacteria from endangered species of beetles.</title>
        <authorList>
            <person name="Carlos-Shanley C."/>
        </authorList>
    </citation>
    <scope>NUCLEOTIDE SEQUENCE [LARGE SCALE GENOMIC DNA]</scope>
    <source>
        <strain evidence="5 6">S00070</strain>
    </source>
</reference>
<dbReference type="RefSeq" id="WP_184136906.1">
    <property type="nucleotide sequence ID" value="NZ_JACHKT010000039.1"/>
</dbReference>
<comment type="similarity">
    <text evidence="1">Belongs to the bleomycin resistance protein family.</text>
</comment>
<keyword evidence="3" id="KW-0046">Antibiotic resistance</keyword>
<keyword evidence="6" id="KW-1185">Reference proteome</keyword>